<proteinExistence type="predicted"/>
<comment type="caution">
    <text evidence="2">The sequence shown here is derived from an EMBL/GenBank/DDBJ whole genome shotgun (WGS) entry which is preliminary data.</text>
</comment>
<gene>
    <name evidence="2" type="ORF">LCGC14_2248810</name>
</gene>
<dbReference type="Pfam" id="PF08792">
    <property type="entry name" value="A2L_zn_ribbon"/>
    <property type="match status" value="1"/>
</dbReference>
<name>A0A0F9FY56_9ZZZZ</name>
<accession>A0A0F9FY56</accession>
<dbReference type="EMBL" id="LAZR01030610">
    <property type="protein sequence ID" value="KKL56097.1"/>
    <property type="molecule type" value="Genomic_DNA"/>
</dbReference>
<dbReference type="AlphaFoldDB" id="A0A0F9FY56"/>
<dbReference type="InterPro" id="IPR036063">
    <property type="entry name" value="Smr_dom_sf"/>
</dbReference>
<reference evidence="2" key="1">
    <citation type="journal article" date="2015" name="Nature">
        <title>Complex archaea that bridge the gap between prokaryotes and eukaryotes.</title>
        <authorList>
            <person name="Spang A."/>
            <person name="Saw J.H."/>
            <person name="Jorgensen S.L."/>
            <person name="Zaremba-Niedzwiedzka K."/>
            <person name="Martijn J."/>
            <person name="Lind A.E."/>
            <person name="van Eijk R."/>
            <person name="Schleper C."/>
            <person name="Guy L."/>
            <person name="Ettema T.J."/>
        </authorList>
    </citation>
    <scope>NUCLEOTIDE SEQUENCE</scope>
</reference>
<evidence type="ECO:0000313" key="2">
    <source>
        <dbReference type="EMBL" id="KKL56097.1"/>
    </source>
</evidence>
<feature type="domain" description="Viral late gene transcription factor 3 zinc ribbon" evidence="1">
    <location>
        <begin position="106"/>
        <end position="130"/>
    </location>
</feature>
<dbReference type="InterPro" id="IPR014900">
    <property type="entry name" value="VLTF-3_Zn_ribbon"/>
</dbReference>
<sequence>MELNVHKLTVEEAIEEIMFKFEECEEIGDNTLKIIHGHKHGTRIKDTIRANVFLNETARYGFKIISKNYSDPGVSIFQFKSSKKSVKIKPKTSFHGIKTENRIPTKMCIKCKKPLILIKESNWYKCPKCGKLKK</sequence>
<evidence type="ECO:0000259" key="1">
    <source>
        <dbReference type="Pfam" id="PF08792"/>
    </source>
</evidence>
<dbReference type="Gene3D" id="3.30.1370.110">
    <property type="match status" value="1"/>
</dbReference>
<organism evidence="2">
    <name type="scientific">marine sediment metagenome</name>
    <dbReference type="NCBI Taxonomy" id="412755"/>
    <lineage>
        <taxon>unclassified sequences</taxon>
        <taxon>metagenomes</taxon>
        <taxon>ecological metagenomes</taxon>
    </lineage>
</organism>
<protein>
    <recommendedName>
        <fullName evidence="1">Viral late gene transcription factor 3 zinc ribbon domain-containing protein</fullName>
    </recommendedName>
</protein>